<dbReference type="AlphaFoldDB" id="A0A1G4IIB8"/>
<gene>
    <name evidence="1" type="ORF">TEOVI_000382900</name>
</gene>
<reference evidence="1" key="1">
    <citation type="submission" date="2016-09" db="EMBL/GenBank/DDBJ databases">
        <authorList>
            <person name="Hebert L."/>
            <person name="Moumen B."/>
        </authorList>
    </citation>
    <scope>NUCLEOTIDE SEQUENCE [LARGE SCALE GENOMIC DNA]</scope>
    <source>
        <strain evidence="1">OVI</strain>
    </source>
</reference>
<name>A0A1G4IIB8_TRYEQ</name>
<sequence>MSRLFLEQCPRRHLVINMDINKTIIQVDSAGGRTMEDVMNSNVAANVWGRVSGEGWTAVLGPGQAGDRTGLVTYDQYIDEKFKEPPGMQDLSRAEKNRLWQDVSAKRRSILSAFTRPGQPGEGFKRYVDEQRTVLTATPDQLIIPSFFEFINTLSELSWPFTLLFRTFGTELGSVLQEWREFVQGKHKHLPRGPMLQRLKEAYVPEVTGCIFRDEDDLFLCYGPNTAAVVVYPEDTGTLSPSDAMKQLRQMPSCTAVYQTNFSALEEQLVEYASKSNGVAGVVDYYPYWAQKAESRCGGKVFPVATIPEPTPDKARLYVFFDDNISIGEDKSIVDLRDAQTGKSILDKDVEVRYTVAVNPYEAIVNSEYFVDRLAQVIQLQLGSGCSPDF</sequence>
<dbReference type="RefSeq" id="XP_067082770.1">
    <property type="nucleotide sequence ID" value="XM_067226669.1"/>
</dbReference>
<dbReference type="VEuPathDB" id="TriTrypDB:TEOVI_000382900"/>
<keyword evidence="2" id="KW-1185">Reference proteome</keyword>
<evidence type="ECO:0000313" key="1">
    <source>
        <dbReference type="EMBL" id="SCU72253.1"/>
    </source>
</evidence>
<dbReference type="PANTHER" id="PTHR36960:SF1">
    <property type="entry name" value="SI:DKEY-32E6.3"/>
    <property type="match status" value="1"/>
</dbReference>
<dbReference type="GeneID" id="92377769"/>
<comment type="caution">
    <text evidence="1">The sequence shown here is derived from an EMBL/GenBank/DDBJ whole genome shotgun (WGS) entry which is preliminary data.</text>
</comment>
<dbReference type="EMBL" id="CZPT02001829">
    <property type="protein sequence ID" value="SCU72253.1"/>
    <property type="molecule type" value="Genomic_DNA"/>
</dbReference>
<dbReference type="PANTHER" id="PTHR36960">
    <property type="entry name" value="SI:DKEY-32E6.3"/>
    <property type="match status" value="1"/>
</dbReference>
<accession>A0A1G4IIB8</accession>
<evidence type="ECO:0000313" key="2">
    <source>
        <dbReference type="Proteomes" id="UP000195570"/>
    </source>
</evidence>
<organism evidence="1 2">
    <name type="scientific">Trypanosoma equiperdum</name>
    <dbReference type="NCBI Taxonomy" id="5694"/>
    <lineage>
        <taxon>Eukaryota</taxon>
        <taxon>Discoba</taxon>
        <taxon>Euglenozoa</taxon>
        <taxon>Kinetoplastea</taxon>
        <taxon>Metakinetoplastina</taxon>
        <taxon>Trypanosomatida</taxon>
        <taxon>Trypanosomatidae</taxon>
        <taxon>Trypanosoma</taxon>
    </lineage>
</organism>
<proteinExistence type="predicted"/>
<protein>
    <submittedName>
        <fullName evidence="1">Uncharacterized protein</fullName>
    </submittedName>
</protein>
<dbReference type="Proteomes" id="UP000195570">
    <property type="component" value="Unassembled WGS sequence"/>
</dbReference>